<organism evidence="2 4">
    <name type="scientific">Puccinia graminis f. sp. tritici</name>
    <dbReference type="NCBI Taxonomy" id="56615"/>
    <lineage>
        <taxon>Eukaryota</taxon>
        <taxon>Fungi</taxon>
        <taxon>Dikarya</taxon>
        <taxon>Basidiomycota</taxon>
        <taxon>Pucciniomycotina</taxon>
        <taxon>Pucciniomycetes</taxon>
        <taxon>Pucciniales</taxon>
        <taxon>Pucciniaceae</taxon>
        <taxon>Puccinia</taxon>
    </lineage>
</organism>
<feature type="region of interest" description="Disordered" evidence="1">
    <location>
        <begin position="1"/>
        <end position="37"/>
    </location>
</feature>
<comment type="caution">
    <text evidence="2">The sequence shown here is derived from an EMBL/GenBank/DDBJ whole genome shotgun (WGS) entry which is preliminary data.</text>
</comment>
<evidence type="ECO:0000313" key="4">
    <source>
        <dbReference type="Proteomes" id="UP000324748"/>
    </source>
</evidence>
<reference evidence="4 5" key="1">
    <citation type="submission" date="2019-05" db="EMBL/GenBank/DDBJ databases">
        <title>Emergence of the Ug99 lineage of the wheat stem rust pathogen through somatic hybridization.</title>
        <authorList>
            <person name="Li F."/>
            <person name="Upadhyaya N.M."/>
            <person name="Sperschneider J."/>
            <person name="Matny O."/>
            <person name="Nguyen-Phuc H."/>
            <person name="Mago R."/>
            <person name="Raley C."/>
            <person name="Miller M.E."/>
            <person name="Silverstein K.A.T."/>
            <person name="Henningsen E."/>
            <person name="Hirsch C.D."/>
            <person name="Visser B."/>
            <person name="Pretorius Z.A."/>
            <person name="Steffenson B.J."/>
            <person name="Schwessinger B."/>
            <person name="Dodds P.N."/>
            <person name="Figueroa M."/>
        </authorList>
    </citation>
    <scope>NUCLEOTIDE SEQUENCE [LARGE SCALE GENOMIC DNA]</scope>
    <source>
        <strain evidence="2">21-0</strain>
        <strain evidence="3 5">Ug99</strain>
    </source>
</reference>
<dbReference type="Proteomes" id="UP000325313">
    <property type="component" value="Unassembled WGS sequence"/>
</dbReference>
<dbReference type="Proteomes" id="UP000324748">
    <property type="component" value="Unassembled WGS sequence"/>
</dbReference>
<gene>
    <name evidence="2" type="ORF">PGT21_016042</name>
    <name evidence="3" type="ORF">PGTUg99_031056</name>
</gene>
<name>A0A5B0Q2Q5_PUCGR</name>
<dbReference type="EMBL" id="VSWC01000029">
    <property type="protein sequence ID" value="KAA1107501.1"/>
    <property type="molecule type" value="Genomic_DNA"/>
</dbReference>
<keyword evidence="4" id="KW-1185">Reference proteome</keyword>
<sequence>MDKGGDPGLTFDLPEEMPQGPSEEETPIRDGEDLGFGSDSLVIEEAPSDYSDDFRTWELFGDEDILDTTAAVVQTSRSLRNDWEPFNSQEDFMVCLMCGYLRDIPPPEVKTGIEEFIPPSLGHSQADQGEDSKNA</sequence>
<evidence type="ECO:0000313" key="3">
    <source>
        <dbReference type="EMBL" id="KAA1124699.1"/>
    </source>
</evidence>
<proteinExistence type="predicted"/>
<accession>A0A5B0Q2Q5</accession>
<feature type="region of interest" description="Disordered" evidence="1">
    <location>
        <begin position="111"/>
        <end position="135"/>
    </location>
</feature>
<dbReference type="EMBL" id="VDEP01000203">
    <property type="protein sequence ID" value="KAA1124699.1"/>
    <property type="molecule type" value="Genomic_DNA"/>
</dbReference>
<evidence type="ECO:0000313" key="2">
    <source>
        <dbReference type="EMBL" id="KAA1107501.1"/>
    </source>
</evidence>
<evidence type="ECO:0000256" key="1">
    <source>
        <dbReference type="SAM" id="MobiDB-lite"/>
    </source>
</evidence>
<dbReference type="AlphaFoldDB" id="A0A5B0Q2Q5"/>
<protein>
    <submittedName>
        <fullName evidence="2">Uncharacterized protein</fullName>
    </submittedName>
</protein>
<evidence type="ECO:0000313" key="5">
    <source>
        <dbReference type="Proteomes" id="UP000325313"/>
    </source>
</evidence>